<evidence type="ECO:0000313" key="9">
    <source>
        <dbReference type="Proteomes" id="UP000215214"/>
    </source>
</evidence>
<gene>
    <name evidence="8" type="ORF">TJEJU_2232</name>
</gene>
<evidence type="ECO:0000256" key="1">
    <source>
        <dbReference type="ARBA" id="ARBA00001526"/>
    </source>
</evidence>
<keyword evidence="4" id="KW-0732">Signal</keyword>
<comment type="similarity">
    <text evidence="2">Belongs to the class-D beta-lactamase family.</text>
</comment>
<dbReference type="GO" id="GO:0008658">
    <property type="term" value="F:penicillin binding"/>
    <property type="evidence" value="ECO:0007669"/>
    <property type="project" value="InterPro"/>
</dbReference>
<dbReference type="PANTHER" id="PTHR30627">
    <property type="entry name" value="PEPTIDOGLYCAN D,D-TRANSPEPTIDASE"/>
    <property type="match status" value="1"/>
</dbReference>
<dbReference type="GO" id="GO:0008800">
    <property type="term" value="F:beta-lactamase activity"/>
    <property type="evidence" value="ECO:0007669"/>
    <property type="project" value="UniProtKB-EC"/>
</dbReference>
<keyword evidence="9" id="KW-1185">Reference proteome</keyword>
<dbReference type="EC" id="3.5.2.6" evidence="3"/>
<dbReference type="KEGG" id="tje:TJEJU_2232"/>
<dbReference type="PANTHER" id="PTHR30627:SF6">
    <property type="entry name" value="BETA-LACTAMASE YBXI-RELATED"/>
    <property type="match status" value="1"/>
</dbReference>
<accession>A0A238U9R4</accession>
<dbReference type="Proteomes" id="UP000215214">
    <property type="component" value="Chromosome TJEJU"/>
</dbReference>
<dbReference type="RefSeq" id="WP_095072074.1">
    <property type="nucleotide sequence ID" value="NZ_LT899436.1"/>
</dbReference>
<dbReference type="OrthoDB" id="9762883at2"/>
<dbReference type="InterPro" id="IPR001460">
    <property type="entry name" value="PCN-bd_Tpept"/>
</dbReference>
<protein>
    <recommendedName>
        <fullName evidence="3">beta-lactamase</fullName>
        <ecNumber evidence="3">3.5.2.6</ecNumber>
    </recommendedName>
</protein>
<evidence type="ECO:0000259" key="7">
    <source>
        <dbReference type="Pfam" id="PF00905"/>
    </source>
</evidence>
<keyword evidence="5 8" id="KW-0378">Hydrolase</keyword>
<dbReference type="GO" id="GO:0005886">
    <property type="term" value="C:plasma membrane"/>
    <property type="evidence" value="ECO:0007669"/>
    <property type="project" value="TreeGrafter"/>
</dbReference>
<dbReference type="Pfam" id="PF00905">
    <property type="entry name" value="Transpeptidase"/>
    <property type="match status" value="1"/>
</dbReference>
<dbReference type="GO" id="GO:0046677">
    <property type="term" value="P:response to antibiotic"/>
    <property type="evidence" value="ECO:0007669"/>
    <property type="project" value="UniProtKB-KW"/>
</dbReference>
<feature type="domain" description="Penicillin-binding protein transpeptidase" evidence="7">
    <location>
        <begin position="63"/>
        <end position="252"/>
    </location>
</feature>
<evidence type="ECO:0000256" key="3">
    <source>
        <dbReference type="ARBA" id="ARBA00012865"/>
    </source>
</evidence>
<comment type="catalytic activity">
    <reaction evidence="1">
        <text>a beta-lactam + H2O = a substituted beta-amino acid</text>
        <dbReference type="Rhea" id="RHEA:20401"/>
        <dbReference type="ChEBI" id="CHEBI:15377"/>
        <dbReference type="ChEBI" id="CHEBI:35627"/>
        <dbReference type="ChEBI" id="CHEBI:140347"/>
        <dbReference type="EC" id="3.5.2.6"/>
    </reaction>
</comment>
<name>A0A238U9R4_9FLAO</name>
<organism evidence="8 9">
    <name type="scientific">Tenacibaculum jejuense</name>
    <dbReference type="NCBI Taxonomy" id="584609"/>
    <lineage>
        <taxon>Bacteria</taxon>
        <taxon>Pseudomonadati</taxon>
        <taxon>Bacteroidota</taxon>
        <taxon>Flavobacteriia</taxon>
        <taxon>Flavobacteriales</taxon>
        <taxon>Flavobacteriaceae</taxon>
        <taxon>Tenacibaculum</taxon>
    </lineage>
</organism>
<keyword evidence="6" id="KW-0046">Antibiotic resistance</keyword>
<sequence>MKLFKLLLILLLIVSCKETKKQNIKAGVLKNESQKDSLVISIQKILDREKLKGSILVYDTQKKTYYSNDFDWAKTGKLPASTYKIPNSIIALELGIVNNDSTLLKWSDESRRLKLWEQDLTFKKAFHYSCVPCYQEIARKIGVQRMRDNVAKLDYGSIELDSTTIDNFWLQGNSKITQFQQIDFLRRFYNVELPIDKRTVVIMKRMMVINDNEVYKLSGKTGWSIVDEKSNGWFVGYVEKNDNVIYFATNVEPLPEFDMSLFPKARKQITMEALKNLNCMQ</sequence>
<dbReference type="Gene3D" id="3.40.710.10">
    <property type="entry name" value="DD-peptidase/beta-lactamase superfamily"/>
    <property type="match status" value="1"/>
</dbReference>
<evidence type="ECO:0000256" key="2">
    <source>
        <dbReference type="ARBA" id="ARBA00007898"/>
    </source>
</evidence>
<dbReference type="NCBIfam" id="NF012161">
    <property type="entry name" value="bla_class_D_main"/>
    <property type="match status" value="1"/>
</dbReference>
<evidence type="ECO:0000256" key="6">
    <source>
        <dbReference type="ARBA" id="ARBA00023251"/>
    </source>
</evidence>
<dbReference type="PROSITE" id="PS51257">
    <property type="entry name" value="PROKAR_LIPOPROTEIN"/>
    <property type="match status" value="1"/>
</dbReference>
<dbReference type="EMBL" id="LT899436">
    <property type="protein sequence ID" value="SNR15921.1"/>
    <property type="molecule type" value="Genomic_DNA"/>
</dbReference>
<dbReference type="AlphaFoldDB" id="A0A238U9R4"/>
<evidence type="ECO:0000313" key="8">
    <source>
        <dbReference type="EMBL" id="SNR15921.1"/>
    </source>
</evidence>
<dbReference type="InterPro" id="IPR012338">
    <property type="entry name" value="Beta-lactam/transpept-like"/>
</dbReference>
<evidence type="ECO:0000256" key="4">
    <source>
        <dbReference type="ARBA" id="ARBA00022729"/>
    </source>
</evidence>
<dbReference type="GO" id="GO:0071555">
    <property type="term" value="P:cell wall organization"/>
    <property type="evidence" value="ECO:0007669"/>
    <property type="project" value="TreeGrafter"/>
</dbReference>
<dbReference type="SUPFAM" id="SSF56601">
    <property type="entry name" value="beta-lactamase/transpeptidase-like"/>
    <property type="match status" value="1"/>
</dbReference>
<evidence type="ECO:0000256" key="5">
    <source>
        <dbReference type="ARBA" id="ARBA00022801"/>
    </source>
</evidence>
<dbReference type="InterPro" id="IPR050515">
    <property type="entry name" value="Beta-lactam/transpept"/>
</dbReference>
<proteinExistence type="inferred from homology"/>
<reference evidence="8 9" key="1">
    <citation type="submission" date="2017-07" db="EMBL/GenBank/DDBJ databases">
        <authorList>
            <person name="Sun Z.S."/>
            <person name="Albrecht U."/>
            <person name="Echele G."/>
            <person name="Lee C.C."/>
        </authorList>
    </citation>
    <scope>NUCLEOTIDE SEQUENCE [LARGE SCALE GENOMIC DNA]</scope>
    <source>
        <strain evidence="9">type strain: KCTC 22618</strain>
    </source>
</reference>